<dbReference type="PANTHER" id="PTHR12790:SF0">
    <property type="entry name" value="RNA POLYMERASE I-SPECIFIC TRANSCRIPTION INITIATION FACTOR RRN3-RELATED"/>
    <property type="match status" value="1"/>
</dbReference>
<dbReference type="GO" id="GO:0000182">
    <property type="term" value="F:rDNA binding"/>
    <property type="evidence" value="ECO:0007669"/>
    <property type="project" value="EnsemblFungi"/>
</dbReference>
<reference evidence="3 4" key="1">
    <citation type="submission" date="2016-02" db="EMBL/GenBank/DDBJ databases">
        <title>Complete genome sequence and transcriptome regulation of the pentose utilising yeast Sugiyamaella lignohabitans.</title>
        <authorList>
            <person name="Bellasio M."/>
            <person name="Peymann A."/>
            <person name="Valli M."/>
            <person name="Sipitzky M."/>
            <person name="Graf A."/>
            <person name="Sauer M."/>
            <person name="Marx H."/>
            <person name="Mattanovich D."/>
        </authorList>
    </citation>
    <scope>NUCLEOTIDE SEQUENCE [LARGE SCALE GENOMIC DNA]</scope>
    <source>
        <strain evidence="3 4">CBS 10342</strain>
    </source>
</reference>
<feature type="compositionally biased region" description="Acidic residues" evidence="2">
    <location>
        <begin position="301"/>
        <end position="320"/>
    </location>
</feature>
<dbReference type="PANTHER" id="PTHR12790">
    <property type="entry name" value="TRANSCRIPTION INITIATION FACTOR IA RRN3"/>
    <property type="match status" value="1"/>
</dbReference>
<dbReference type="GO" id="GO:0005730">
    <property type="term" value="C:nucleolus"/>
    <property type="evidence" value="ECO:0007669"/>
    <property type="project" value="EnsemblFungi"/>
</dbReference>
<dbReference type="GO" id="GO:0001181">
    <property type="term" value="F:RNA polymerase I general transcription initiation factor activity"/>
    <property type="evidence" value="ECO:0007669"/>
    <property type="project" value="EnsemblFungi"/>
</dbReference>
<dbReference type="EMBL" id="CP014501">
    <property type="protein sequence ID" value="ANB12327.1"/>
    <property type="molecule type" value="Genomic_DNA"/>
</dbReference>
<dbReference type="KEGG" id="slb:AWJ20_577"/>
<name>A0A161HIJ2_9ASCO</name>
<feature type="region of interest" description="Disordered" evidence="2">
    <location>
        <begin position="1"/>
        <end position="28"/>
    </location>
</feature>
<keyword evidence="4" id="KW-1185">Reference proteome</keyword>
<feature type="region of interest" description="Disordered" evidence="2">
    <location>
        <begin position="258"/>
        <end position="320"/>
    </location>
</feature>
<dbReference type="InterPro" id="IPR016024">
    <property type="entry name" value="ARM-type_fold"/>
</dbReference>
<evidence type="ECO:0000256" key="1">
    <source>
        <dbReference type="ARBA" id="ARBA00010098"/>
    </source>
</evidence>
<dbReference type="GO" id="GO:0001179">
    <property type="term" value="F:RNA polymerase I general transcription initiation factor binding"/>
    <property type="evidence" value="ECO:0007669"/>
    <property type="project" value="EnsemblFungi"/>
</dbReference>
<dbReference type="SUPFAM" id="SSF48371">
    <property type="entry name" value="ARM repeat"/>
    <property type="match status" value="1"/>
</dbReference>
<dbReference type="InterPro" id="IPR007991">
    <property type="entry name" value="RNA_pol_I_trans_ini_fac_RRN3"/>
</dbReference>
<protein>
    <submittedName>
        <fullName evidence="3">Rrn3p</fullName>
    </submittedName>
</protein>
<dbReference type="GeneID" id="30037624"/>
<dbReference type="Pfam" id="PF05327">
    <property type="entry name" value="RRN3"/>
    <property type="match status" value="1"/>
</dbReference>
<comment type="similarity">
    <text evidence="1">Belongs to the RRN3 family.</text>
</comment>
<dbReference type="GO" id="GO:0006361">
    <property type="term" value="P:transcription initiation at RNA polymerase I promoter"/>
    <property type="evidence" value="ECO:0007669"/>
    <property type="project" value="EnsemblFungi"/>
</dbReference>
<dbReference type="GO" id="GO:0001042">
    <property type="term" value="F:RNA polymerase I core binding"/>
    <property type="evidence" value="ECO:0007669"/>
    <property type="project" value="EnsemblFungi"/>
</dbReference>
<proteinExistence type="inferred from homology"/>
<sequence length="693" mass="78091">MPAVVPSMTVIDSNSNRTPTPPLSRASSPSIKTIKSALKKSSSIGSDGSLMSSNNLNFSETVYKARVQDALDQLTFHKNANPINHLVAQLEIPSNSSESLTPEKSLYLVKALTSEVSRLDSPSCAPLINAILKMKWTNKNADFVSAYVRFLGVLVSSIPKWWTEVANKVISEFTMKETTAHHSVLSYILKIIPTASSTVSGIFIKNFPHKSDTSKHLVCYVKNLLKTVEYCDELERSVWALIFERTVQLDVELYEELEDEDDDIDDDDDEYDDDDDVDLDQDKDENGTSYTSELAVKLEEESSDDEDDGDDWDDNASDMSEYDVEDHITTDVKSLKRKLDSIITLLFDYLDTKFNAEKLNSPQTVQLFTTLVDLFKAFILSTHRTRSVQYIIFRTCHAHPDLLDAFLVSMIELALSPSENVERRQKAMQYISSFIARAKGLSRAQIIFVVSFLTGWLDRYIREREIEVDNAVGGMGRFKMFYSVSQALFYIFCFRHSILRKTDDVESSSVATPAPSTKRAVSPSSEWECDLDHLFQRVILTKFNPLRYCKHTVVAMFAQIAQKENAAYCFTIIEQNRLGGFRSSSSISSGNISDSGALPSPLSNYSSNSYFGAGNTFWTKSQEFVALEGYFPFDPLMLPKARHYLDGLYVEWEEVAEDFSDGSSDEDDEAENDTDSDESDSDIDMSNDDEDSD</sequence>
<evidence type="ECO:0000256" key="2">
    <source>
        <dbReference type="SAM" id="MobiDB-lite"/>
    </source>
</evidence>
<dbReference type="Proteomes" id="UP000189580">
    <property type="component" value="Chromosome a"/>
</dbReference>
<dbReference type="RefSeq" id="XP_018734804.1">
    <property type="nucleotide sequence ID" value="XM_018882524.1"/>
</dbReference>
<accession>A0A161HIJ2</accession>
<feature type="compositionally biased region" description="Acidic residues" evidence="2">
    <location>
        <begin position="258"/>
        <end position="283"/>
    </location>
</feature>
<feature type="region of interest" description="Disordered" evidence="2">
    <location>
        <begin position="656"/>
        <end position="693"/>
    </location>
</feature>
<evidence type="ECO:0000313" key="4">
    <source>
        <dbReference type="Proteomes" id="UP000189580"/>
    </source>
</evidence>
<evidence type="ECO:0000313" key="3">
    <source>
        <dbReference type="EMBL" id="ANB12327.1"/>
    </source>
</evidence>
<organism evidence="3 4">
    <name type="scientific">Sugiyamaella lignohabitans</name>
    <dbReference type="NCBI Taxonomy" id="796027"/>
    <lineage>
        <taxon>Eukaryota</taxon>
        <taxon>Fungi</taxon>
        <taxon>Dikarya</taxon>
        <taxon>Ascomycota</taxon>
        <taxon>Saccharomycotina</taxon>
        <taxon>Dipodascomycetes</taxon>
        <taxon>Dipodascales</taxon>
        <taxon>Trichomonascaceae</taxon>
        <taxon>Sugiyamaella</taxon>
    </lineage>
</organism>
<dbReference type="AlphaFoldDB" id="A0A161HIJ2"/>
<dbReference type="OrthoDB" id="26970at2759"/>
<gene>
    <name evidence="3" type="primary">RRN3</name>
    <name evidence="3" type="ORF">AWJ20_577</name>
</gene>